<reference evidence="3" key="1">
    <citation type="submission" date="2021-06" db="EMBL/GenBank/DDBJ databases">
        <authorList>
            <person name="Kallberg Y."/>
            <person name="Tangrot J."/>
            <person name="Rosling A."/>
        </authorList>
    </citation>
    <scope>NUCLEOTIDE SEQUENCE</scope>
    <source>
        <strain evidence="3">IA702</strain>
    </source>
</reference>
<feature type="transmembrane region" description="Helical" evidence="2">
    <location>
        <begin position="84"/>
        <end position="101"/>
    </location>
</feature>
<feature type="compositionally biased region" description="Low complexity" evidence="1">
    <location>
        <begin position="327"/>
        <end position="340"/>
    </location>
</feature>
<dbReference type="EMBL" id="CAJVPJ010000003">
    <property type="protein sequence ID" value="CAG8451617.1"/>
    <property type="molecule type" value="Genomic_DNA"/>
</dbReference>
<feature type="region of interest" description="Disordered" evidence="1">
    <location>
        <begin position="381"/>
        <end position="402"/>
    </location>
</feature>
<keyword evidence="4" id="KW-1185">Reference proteome</keyword>
<dbReference type="AlphaFoldDB" id="A0A9N8YV89"/>
<feature type="region of interest" description="Disordered" evidence="1">
    <location>
        <begin position="227"/>
        <end position="340"/>
    </location>
</feature>
<comment type="caution">
    <text evidence="3">The sequence shown here is derived from an EMBL/GenBank/DDBJ whole genome shotgun (WGS) entry which is preliminary data.</text>
</comment>
<keyword evidence="2" id="KW-0812">Transmembrane</keyword>
<proteinExistence type="predicted"/>
<feature type="compositionally biased region" description="Polar residues" evidence="1">
    <location>
        <begin position="235"/>
        <end position="247"/>
    </location>
</feature>
<dbReference type="Proteomes" id="UP000789572">
    <property type="component" value="Unassembled WGS sequence"/>
</dbReference>
<keyword evidence="2" id="KW-0472">Membrane</keyword>
<accession>A0A9N8YV89</accession>
<name>A0A9N8YV89_9GLOM</name>
<sequence length="520" mass="58645">MSPVNMMIDARAIHNDTPTDFNGFIGSDSVRSGWDALFSLWCTWAVHWVLRIYFARPAKDEKSNDETNDRCCRRAKAFKRSHKLLTHLLLGLLTALIFNSMARGSGVAVQICSWIYFGIGSIWVQAQFVARRHIKLIRKIGVTLEASLLLVILIHAYIGRKVCLPPRLCAIITISSAASIAHLVHATYGINLFVLLMRLYSHDRIKDVTPSPNLIVATRLPQPQLNAVKRKHTQRQLQQPTQKVTQTTEHENMKRQDKDTEEVKEKQQIEDQGTRKRGRPAKQVQLTENQQPRKRGRPAGSKNKPRTNEDNLKKPTRTRTRTREPVTTEAAAAATTTVTPATTTSVTTTIATNTTTTTAAVTPVTPATETTPVTPDLNVFSFSATSQPESPTVASPSTSIEQSSGMTRVKMLLSQMDNMSLGYFGKLVDDNYDEEWMSESYLTDLRHQQQQSSLCVSYPTWSHQDECEWKTWMQEVEAEMSRKCLDSDGISKAQEMLEIVGNMDLLEIKQFLNVLNENWI</sequence>
<feature type="transmembrane region" description="Helical" evidence="2">
    <location>
        <begin position="136"/>
        <end position="158"/>
    </location>
</feature>
<evidence type="ECO:0000256" key="1">
    <source>
        <dbReference type="SAM" id="MobiDB-lite"/>
    </source>
</evidence>
<gene>
    <name evidence="3" type="ORF">POCULU_LOCUS62</name>
</gene>
<evidence type="ECO:0000256" key="2">
    <source>
        <dbReference type="SAM" id="Phobius"/>
    </source>
</evidence>
<dbReference type="SMART" id="SM00384">
    <property type="entry name" value="AT_hook"/>
    <property type="match status" value="2"/>
</dbReference>
<keyword evidence="2" id="KW-1133">Transmembrane helix</keyword>
<dbReference type="GO" id="GO:0003677">
    <property type="term" value="F:DNA binding"/>
    <property type="evidence" value="ECO:0007669"/>
    <property type="project" value="InterPro"/>
</dbReference>
<organism evidence="3 4">
    <name type="scientific">Paraglomus occultum</name>
    <dbReference type="NCBI Taxonomy" id="144539"/>
    <lineage>
        <taxon>Eukaryota</taxon>
        <taxon>Fungi</taxon>
        <taxon>Fungi incertae sedis</taxon>
        <taxon>Mucoromycota</taxon>
        <taxon>Glomeromycotina</taxon>
        <taxon>Glomeromycetes</taxon>
        <taxon>Paraglomerales</taxon>
        <taxon>Paraglomeraceae</taxon>
        <taxon>Paraglomus</taxon>
    </lineage>
</organism>
<dbReference type="InterPro" id="IPR017956">
    <property type="entry name" value="AT_hook_DNA-bd_motif"/>
</dbReference>
<evidence type="ECO:0000313" key="3">
    <source>
        <dbReference type="EMBL" id="CAG8451617.1"/>
    </source>
</evidence>
<feature type="transmembrane region" description="Helical" evidence="2">
    <location>
        <begin position="107"/>
        <end position="124"/>
    </location>
</feature>
<dbReference type="OrthoDB" id="10491939at2759"/>
<protein>
    <submittedName>
        <fullName evidence="3">439_t:CDS:1</fullName>
    </submittedName>
</protein>
<evidence type="ECO:0000313" key="4">
    <source>
        <dbReference type="Proteomes" id="UP000789572"/>
    </source>
</evidence>
<feature type="compositionally biased region" description="Basic and acidic residues" evidence="1">
    <location>
        <begin position="248"/>
        <end position="274"/>
    </location>
</feature>